<sequence length="200" mass="23060">MSIFEEEREQNQQDLKDLTQQLQTIYYQIKEKMQQYLNQNYKEIENSPQFRNQFFSLCTSLGVDPLQNPEGVEKLANFYYKLATRLLTSFIEMEPITAAAKRLNSTAEDVEKAVEALKCFGNLQILAINDTKLLSRETNPGASQAVQIAQKLGKTHFKQAELEMNNLDKNTIHYLLNNGIYAIDCQCENGQLDPDFYLMI</sequence>
<evidence type="ECO:0000313" key="3">
    <source>
        <dbReference type="Proteomes" id="UP000018208"/>
    </source>
</evidence>
<reference evidence="2" key="2">
    <citation type="submission" date="2020-12" db="EMBL/GenBank/DDBJ databases">
        <title>New Spironucleus salmonicida genome in near-complete chromosomes.</title>
        <authorList>
            <person name="Xu F."/>
            <person name="Kurt Z."/>
            <person name="Jimenez-Gonzalez A."/>
            <person name="Astvaldsson A."/>
            <person name="Andersson J.O."/>
            <person name="Svard S.G."/>
        </authorList>
    </citation>
    <scope>NUCLEOTIDE SEQUENCE</scope>
    <source>
        <strain evidence="2">ATCC 50377</strain>
    </source>
</reference>
<dbReference type="Pfam" id="PF04157">
    <property type="entry name" value="EAP30"/>
    <property type="match status" value="1"/>
</dbReference>
<dbReference type="Proteomes" id="UP000018208">
    <property type="component" value="Unassembled WGS sequence"/>
</dbReference>
<dbReference type="AlphaFoldDB" id="V6LC21"/>
<dbReference type="SUPFAM" id="SSF46785">
    <property type="entry name" value="Winged helix' DNA-binding domain"/>
    <property type="match status" value="1"/>
</dbReference>
<dbReference type="EMBL" id="KI546167">
    <property type="protein sequence ID" value="EST41778.1"/>
    <property type="molecule type" value="Genomic_DNA"/>
</dbReference>
<dbReference type="InterPro" id="IPR036390">
    <property type="entry name" value="WH_DNA-bd_sf"/>
</dbReference>
<protein>
    <submittedName>
        <fullName evidence="1">Vacuolar-sorting protein SNF8</fullName>
    </submittedName>
</protein>
<reference evidence="1 2" key="1">
    <citation type="journal article" date="2014" name="PLoS Genet.">
        <title>The Genome of Spironucleus salmonicida Highlights a Fish Pathogen Adapted to Fluctuating Environments.</title>
        <authorList>
            <person name="Xu F."/>
            <person name="Jerlstrom-Hultqvist J."/>
            <person name="Einarsson E."/>
            <person name="Astvaldsson A."/>
            <person name="Svard S.G."/>
            <person name="Andersson J.O."/>
        </authorList>
    </citation>
    <scope>NUCLEOTIDE SEQUENCE</scope>
    <source>
        <strain evidence="2">ATCC 50377</strain>
    </source>
</reference>
<dbReference type="EMBL" id="AUWU02000005">
    <property type="protein sequence ID" value="KAH0573225.1"/>
    <property type="molecule type" value="Genomic_DNA"/>
</dbReference>
<organism evidence="1">
    <name type="scientific">Spironucleus salmonicida</name>
    <dbReference type="NCBI Taxonomy" id="348837"/>
    <lineage>
        <taxon>Eukaryota</taxon>
        <taxon>Metamonada</taxon>
        <taxon>Diplomonadida</taxon>
        <taxon>Hexamitidae</taxon>
        <taxon>Hexamitinae</taxon>
        <taxon>Spironucleus</taxon>
    </lineage>
</organism>
<evidence type="ECO:0000313" key="1">
    <source>
        <dbReference type="EMBL" id="EST41778.1"/>
    </source>
</evidence>
<proteinExistence type="predicted"/>
<gene>
    <name evidence="1" type="ORF">SS50377_18611</name>
    <name evidence="2" type="ORF">SS50377_25345</name>
</gene>
<name>V6LC21_9EUKA</name>
<evidence type="ECO:0000313" key="2">
    <source>
        <dbReference type="EMBL" id="KAH0573225.1"/>
    </source>
</evidence>
<dbReference type="VEuPathDB" id="GiardiaDB:SS50377_25345"/>
<dbReference type="InterPro" id="IPR040608">
    <property type="entry name" value="Snf8/Vps36"/>
</dbReference>
<dbReference type="OrthoDB" id="283883at2759"/>
<dbReference type="Gene3D" id="6.10.140.180">
    <property type="match status" value="1"/>
</dbReference>
<accession>V6LC21</accession>
<keyword evidence="3" id="KW-1185">Reference proteome</keyword>